<proteinExistence type="predicted"/>
<organism evidence="2 3">
    <name type="scientific">Microbacterium gilvum</name>
    <dbReference type="NCBI Taxonomy" id="1336204"/>
    <lineage>
        <taxon>Bacteria</taxon>
        <taxon>Bacillati</taxon>
        <taxon>Actinomycetota</taxon>
        <taxon>Actinomycetes</taxon>
        <taxon>Micrococcales</taxon>
        <taxon>Microbacteriaceae</taxon>
        <taxon>Microbacterium</taxon>
    </lineage>
</organism>
<name>A0ABP9A584_9MICO</name>
<comment type="caution">
    <text evidence="2">The sequence shown here is derived from an EMBL/GenBank/DDBJ whole genome shotgun (WGS) entry which is preliminary data.</text>
</comment>
<dbReference type="NCBIfam" id="TIGR01764">
    <property type="entry name" value="excise"/>
    <property type="match status" value="1"/>
</dbReference>
<dbReference type="InterPro" id="IPR041657">
    <property type="entry name" value="HTH_17"/>
</dbReference>
<keyword evidence="3" id="KW-1185">Reference proteome</keyword>
<dbReference type="InterPro" id="IPR010093">
    <property type="entry name" value="SinI_DNA-bd"/>
</dbReference>
<dbReference type="Pfam" id="PF12728">
    <property type="entry name" value="HTH_17"/>
    <property type="match status" value="1"/>
</dbReference>
<dbReference type="Proteomes" id="UP001501645">
    <property type="component" value="Unassembled WGS sequence"/>
</dbReference>
<gene>
    <name evidence="2" type="ORF">GCM10023351_18420</name>
</gene>
<evidence type="ECO:0000259" key="1">
    <source>
        <dbReference type="Pfam" id="PF12728"/>
    </source>
</evidence>
<sequence>MGEYEDYVAKLVAQAPPLTDEQRQQLLAIFAPQAAPAADHEMTVSEAAKYRRVSAKTIYGWIQKGILPAHRFGPQRLYIWRSDLDAMAKDV</sequence>
<dbReference type="RefSeq" id="WP_345438368.1">
    <property type="nucleotide sequence ID" value="NZ_BAABKO010000003.1"/>
</dbReference>
<evidence type="ECO:0000313" key="3">
    <source>
        <dbReference type="Proteomes" id="UP001501645"/>
    </source>
</evidence>
<dbReference type="SUPFAM" id="SSF46955">
    <property type="entry name" value="Putative DNA-binding domain"/>
    <property type="match status" value="1"/>
</dbReference>
<protein>
    <recommendedName>
        <fullName evidence="1">Helix-turn-helix domain-containing protein</fullName>
    </recommendedName>
</protein>
<dbReference type="EMBL" id="BAABKO010000003">
    <property type="protein sequence ID" value="GAA4774342.1"/>
    <property type="molecule type" value="Genomic_DNA"/>
</dbReference>
<evidence type="ECO:0000313" key="2">
    <source>
        <dbReference type="EMBL" id="GAA4774342.1"/>
    </source>
</evidence>
<accession>A0ABP9A584</accession>
<reference evidence="3" key="1">
    <citation type="journal article" date="2019" name="Int. J. Syst. Evol. Microbiol.">
        <title>The Global Catalogue of Microorganisms (GCM) 10K type strain sequencing project: providing services to taxonomists for standard genome sequencing and annotation.</title>
        <authorList>
            <consortium name="The Broad Institute Genomics Platform"/>
            <consortium name="The Broad Institute Genome Sequencing Center for Infectious Disease"/>
            <person name="Wu L."/>
            <person name="Ma J."/>
        </authorList>
    </citation>
    <scope>NUCLEOTIDE SEQUENCE [LARGE SCALE GENOMIC DNA]</scope>
    <source>
        <strain evidence="3">JCM 18537</strain>
    </source>
</reference>
<dbReference type="InterPro" id="IPR009061">
    <property type="entry name" value="DNA-bd_dom_put_sf"/>
</dbReference>
<feature type="domain" description="Helix-turn-helix" evidence="1">
    <location>
        <begin position="42"/>
        <end position="88"/>
    </location>
</feature>